<keyword evidence="2 4" id="KW-0808">Transferase</keyword>
<reference evidence="5" key="1">
    <citation type="submission" date="2016-11" db="EMBL/GenBank/DDBJ databases">
        <authorList>
            <person name="Varghese N."/>
            <person name="Submissions S."/>
        </authorList>
    </citation>
    <scope>NUCLEOTIDE SEQUENCE [LARGE SCALE GENOMIC DNA]</scope>
    <source>
        <strain evidence="5">CGMCC 1.6496</strain>
    </source>
</reference>
<dbReference type="Pfam" id="PF13692">
    <property type="entry name" value="Glyco_trans_1_4"/>
    <property type="match status" value="1"/>
</dbReference>
<evidence type="ECO:0000313" key="4">
    <source>
        <dbReference type="EMBL" id="SHH11156.1"/>
    </source>
</evidence>
<dbReference type="SUPFAM" id="SSF53756">
    <property type="entry name" value="UDP-Glycosyltransferase/glycogen phosphorylase"/>
    <property type="match status" value="1"/>
</dbReference>
<dbReference type="PANTHER" id="PTHR12526">
    <property type="entry name" value="GLYCOSYLTRANSFERASE"/>
    <property type="match status" value="1"/>
</dbReference>
<dbReference type="Gene3D" id="3.40.50.2000">
    <property type="entry name" value="Glycogen Phosphorylase B"/>
    <property type="match status" value="2"/>
</dbReference>
<keyword evidence="1" id="KW-0328">Glycosyltransferase</keyword>
<accession>A0A1M5QB91</accession>
<feature type="domain" description="Glycosyltransferase subfamily 4-like N-terminal" evidence="3">
    <location>
        <begin position="24"/>
        <end position="201"/>
    </location>
</feature>
<dbReference type="AlphaFoldDB" id="A0A1M5QB91"/>
<dbReference type="PANTHER" id="PTHR12526:SF629">
    <property type="entry name" value="TEICHURONIC ACID BIOSYNTHESIS GLYCOSYLTRANSFERASE TUAH-RELATED"/>
    <property type="match status" value="1"/>
</dbReference>
<dbReference type="Proteomes" id="UP000184079">
    <property type="component" value="Unassembled WGS sequence"/>
</dbReference>
<dbReference type="RefSeq" id="WP_073006307.1">
    <property type="nucleotide sequence ID" value="NZ_FQXD01000004.1"/>
</dbReference>
<dbReference type="EMBL" id="FQXD01000004">
    <property type="protein sequence ID" value="SHH11156.1"/>
    <property type="molecule type" value="Genomic_DNA"/>
</dbReference>
<protein>
    <submittedName>
        <fullName evidence="4">Glycosyltransferase involved in cell wall bisynthesis</fullName>
    </submittedName>
</protein>
<sequence>MQVDVCFLVTEHPFLDARIFKKEAKSLVAQGYRVTMIVPRINGYLFDIDGGMFTESFLEPTFYHEDVKIITYEQIFFEKNIKTLDYNLQSKNTHRFIDVLTQLGMEQNADIYHAHEFYSLYSGIIIKRTLLLKGKTCKLIYDSHELDPDPLIEQPIQALKIKNRMLKIMVKEIDYLITVSESIKEWHLSLNASLPVEIIYNSPPLAHEYVPKRRSNSELTIVYEGTLGKKRGSFDKFVQMLELANKQRTIHAKIIGGWKKTNYDVELPDLTNISEYIHFTGWLDLNCIPQAMKDVDIGWIDLDAKHSLNNDFAMPNKFFSYLNNGIPVLVNQCKDMMEFIQIYNCGYVVPKKRATAEDYAEALVSLANNKLDKMSYKARGIMEAMFSWEHMEIRLRKVYEQLTNDF</sequence>
<evidence type="ECO:0000256" key="1">
    <source>
        <dbReference type="ARBA" id="ARBA00022676"/>
    </source>
</evidence>
<name>A0A1M5QB91_9BACI</name>
<dbReference type="InterPro" id="IPR028098">
    <property type="entry name" value="Glyco_trans_4-like_N"/>
</dbReference>
<proteinExistence type="predicted"/>
<organism evidence="4 5">
    <name type="scientific">Virgibacillus chiguensis</name>
    <dbReference type="NCBI Taxonomy" id="411959"/>
    <lineage>
        <taxon>Bacteria</taxon>
        <taxon>Bacillati</taxon>
        <taxon>Bacillota</taxon>
        <taxon>Bacilli</taxon>
        <taxon>Bacillales</taxon>
        <taxon>Bacillaceae</taxon>
        <taxon>Virgibacillus</taxon>
    </lineage>
</organism>
<dbReference type="Pfam" id="PF13439">
    <property type="entry name" value="Glyco_transf_4"/>
    <property type="match status" value="1"/>
</dbReference>
<evidence type="ECO:0000313" key="5">
    <source>
        <dbReference type="Proteomes" id="UP000184079"/>
    </source>
</evidence>
<keyword evidence="5" id="KW-1185">Reference proteome</keyword>
<dbReference type="GO" id="GO:0016757">
    <property type="term" value="F:glycosyltransferase activity"/>
    <property type="evidence" value="ECO:0007669"/>
    <property type="project" value="UniProtKB-KW"/>
</dbReference>
<evidence type="ECO:0000259" key="3">
    <source>
        <dbReference type="Pfam" id="PF13439"/>
    </source>
</evidence>
<gene>
    <name evidence="4" type="ORF">SAMN05421807_10449</name>
</gene>
<evidence type="ECO:0000256" key="2">
    <source>
        <dbReference type="ARBA" id="ARBA00022679"/>
    </source>
</evidence>